<keyword evidence="6" id="KW-0472">Membrane</keyword>
<dbReference type="EMBL" id="PVBQ01000026">
    <property type="protein sequence ID" value="PRD44569.1"/>
    <property type="molecule type" value="Genomic_DNA"/>
</dbReference>
<comment type="caution">
    <text evidence="10">The sequence shown here is derived from an EMBL/GenBank/DDBJ whole genome shotgun (WGS) entry which is preliminary data.</text>
</comment>
<evidence type="ECO:0000313" key="10">
    <source>
        <dbReference type="EMBL" id="PRD44569.1"/>
    </source>
</evidence>
<evidence type="ECO:0000256" key="2">
    <source>
        <dbReference type="ARBA" id="ARBA00007613"/>
    </source>
</evidence>
<dbReference type="SUPFAM" id="SSF56954">
    <property type="entry name" value="Outer membrane efflux proteins (OEP)"/>
    <property type="match status" value="1"/>
</dbReference>
<protein>
    <submittedName>
        <fullName evidence="10">Transporter</fullName>
    </submittedName>
</protein>
<evidence type="ECO:0000256" key="8">
    <source>
        <dbReference type="SAM" id="Coils"/>
    </source>
</evidence>
<sequence length="439" mass="48454">MGFKYLSVLALGLLLQADPIQAQETLTLQEAIKYALQHKAEAKTAKLDVENAQYQIDEVRAGALPQVNASGTLKYNIIIPEMAFVMDGELLTMQMGLPWNSTAVVSLNQQLFNQSLFTGLKAARTTREFYQLNAQLTDEQLIENVSNAYYDIFQTQLQLQTIQNNLDNTSKTQKIIDGMVAAGLAKKIDLDRLSVAVNNLESQKQQMKSALQLKENALKFAIGMPMEVGIELPEETFEVNPAISLLTNDIENRSEVLLSEKQIELYELSKKVEKASLYPTLSLGTDFGFNGFGQGFPIGGDFMWPKTSSIGLNLSIPIFTGGAARARINQADIDIRKARTVLEDTKLGISLANENAKTQIRNSLLTVDANRRNVSLAKEVLSDTQNNYNNGLATLTDLLDAEKALADAETNLNTSLLDYKLAEIQLIKAKGNLKTLINE</sequence>
<evidence type="ECO:0000256" key="5">
    <source>
        <dbReference type="ARBA" id="ARBA00022692"/>
    </source>
</evidence>
<dbReference type="PANTHER" id="PTHR30026">
    <property type="entry name" value="OUTER MEMBRANE PROTEIN TOLC"/>
    <property type="match status" value="1"/>
</dbReference>
<dbReference type="GO" id="GO:1990281">
    <property type="term" value="C:efflux pump complex"/>
    <property type="evidence" value="ECO:0007669"/>
    <property type="project" value="TreeGrafter"/>
</dbReference>
<keyword evidence="11" id="KW-1185">Reference proteome</keyword>
<evidence type="ECO:0000256" key="3">
    <source>
        <dbReference type="ARBA" id="ARBA00022448"/>
    </source>
</evidence>
<proteinExistence type="inferred from homology"/>
<feature type="chain" id="PRO_5015461047" evidence="9">
    <location>
        <begin position="23"/>
        <end position="439"/>
    </location>
</feature>
<dbReference type="PANTHER" id="PTHR30026:SF20">
    <property type="entry name" value="OUTER MEMBRANE PROTEIN TOLC"/>
    <property type="match status" value="1"/>
</dbReference>
<evidence type="ECO:0000256" key="7">
    <source>
        <dbReference type="ARBA" id="ARBA00023237"/>
    </source>
</evidence>
<dbReference type="Proteomes" id="UP000239711">
    <property type="component" value="Unassembled WGS sequence"/>
</dbReference>
<dbReference type="RefSeq" id="WP_105718640.1">
    <property type="nucleotide sequence ID" value="NZ_PVBQ01000026.1"/>
</dbReference>
<feature type="coiled-coil region" evidence="8">
    <location>
        <begin position="190"/>
        <end position="217"/>
    </location>
</feature>
<name>A0A2S9IVL9_9SPHI</name>
<dbReference type="Gene3D" id="1.20.1600.10">
    <property type="entry name" value="Outer membrane efflux proteins (OEP)"/>
    <property type="match status" value="1"/>
</dbReference>
<keyword evidence="9" id="KW-0732">Signal</keyword>
<gene>
    <name evidence="10" type="ORF">C5745_19230</name>
</gene>
<organism evidence="10 11">
    <name type="scientific">Sphingobacterium haloxyli</name>
    <dbReference type="NCBI Taxonomy" id="2100533"/>
    <lineage>
        <taxon>Bacteria</taxon>
        <taxon>Pseudomonadati</taxon>
        <taxon>Bacteroidota</taxon>
        <taxon>Sphingobacteriia</taxon>
        <taxon>Sphingobacteriales</taxon>
        <taxon>Sphingobacteriaceae</taxon>
        <taxon>Sphingobacterium</taxon>
    </lineage>
</organism>
<keyword evidence="7" id="KW-0998">Cell outer membrane</keyword>
<evidence type="ECO:0000256" key="1">
    <source>
        <dbReference type="ARBA" id="ARBA00004442"/>
    </source>
</evidence>
<keyword evidence="8" id="KW-0175">Coiled coil</keyword>
<comment type="similarity">
    <text evidence="2">Belongs to the outer membrane factor (OMF) (TC 1.B.17) family.</text>
</comment>
<reference evidence="10 11" key="1">
    <citation type="submission" date="2018-02" db="EMBL/GenBank/DDBJ databases">
        <title>The draft genome of Sphingobacterium sp. 5JN-11.</title>
        <authorList>
            <person name="Liu L."/>
            <person name="Li L."/>
            <person name="Liang L."/>
            <person name="Zhang X."/>
            <person name="Wang T."/>
        </authorList>
    </citation>
    <scope>NUCLEOTIDE SEQUENCE [LARGE SCALE GENOMIC DNA]</scope>
    <source>
        <strain evidence="10 11">5JN-11</strain>
    </source>
</reference>
<evidence type="ECO:0000313" key="11">
    <source>
        <dbReference type="Proteomes" id="UP000239711"/>
    </source>
</evidence>
<comment type="subcellular location">
    <subcellularLocation>
        <location evidence="1">Cell outer membrane</location>
    </subcellularLocation>
</comment>
<dbReference type="GO" id="GO:0009279">
    <property type="term" value="C:cell outer membrane"/>
    <property type="evidence" value="ECO:0007669"/>
    <property type="project" value="UniProtKB-SubCell"/>
</dbReference>
<evidence type="ECO:0000256" key="4">
    <source>
        <dbReference type="ARBA" id="ARBA00022452"/>
    </source>
</evidence>
<evidence type="ECO:0000256" key="9">
    <source>
        <dbReference type="SAM" id="SignalP"/>
    </source>
</evidence>
<dbReference type="InterPro" id="IPR003423">
    <property type="entry name" value="OMP_efflux"/>
</dbReference>
<dbReference type="Pfam" id="PF02321">
    <property type="entry name" value="OEP"/>
    <property type="match status" value="2"/>
</dbReference>
<dbReference type="GO" id="GO:0015562">
    <property type="term" value="F:efflux transmembrane transporter activity"/>
    <property type="evidence" value="ECO:0007669"/>
    <property type="project" value="InterPro"/>
</dbReference>
<dbReference type="InterPro" id="IPR051906">
    <property type="entry name" value="TolC-like"/>
</dbReference>
<keyword evidence="5" id="KW-0812">Transmembrane</keyword>
<evidence type="ECO:0000256" key="6">
    <source>
        <dbReference type="ARBA" id="ARBA00023136"/>
    </source>
</evidence>
<accession>A0A2S9IVL9</accession>
<keyword evidence="3" id="KW-0813">Transport</keyword>
<dbReference type="GO" id="GO:0015288">
    <property type="term" value="F:porin activity"/>
    <property type="evidence" value="ECO:0007669"/>
    <property type="project" value="TreeGrafter"/>
</dbReference>
<feature type="signal peptide" evidence="9">
    <location>
        <begin position="1"/>
        <end position="22"/>
    </location>
</feature>
<dbReference type="OrthoDB" id="367883at2"/>
<dbReference type="AlphaFoldDB" id="A0A2S9IVL9"/>
<keyword evidence="4" id="KW-1134">Transmembrane beta strand</keyword>